<evidence type="ECO:0000313" key="3">
    <source>
        <dbReference type="Proteomes" id="UP001314635"/>
    </source>
</evidence>
<dbReference type="Proteomes" id="UP001314635">
    <property type="component" value="Unassembled WGS sequence"/>
</dbReference>
<feature type="transmembrane region" description="Helical" evidence="1">
    <location>
        <begin position="54"/>
        <end position="72"/>
    </location>
</feature>
<keyword evidence="1" id="KW-0812">Transmembrane</keyword>
<keyword evidence="1" id="KW-1133">Transmembrane helix</keyword>
<feature type="transmembrane region" description="Helical" evidence="1">
    <location>
        <begin position="133"/>
        <end position="151"/>
    </location>
</feature>
<evidence type="ECO:0000313" key="2">
    <source>
        <dbReference type="EMBL" id="MBR1139818.1"/>
    </source>
</evidence>
<feature type="transmembrane region" description="Helical" evidence="1">
    <location>
        <begin position="79"/>
        <end position="98"/>
    </location>
</feature>
<keyword evidence="3" id="KW-1185">Reference proteome</keyword>
<organism evidence="2 3">
    <name type="scientific">Bradyrhizobium denitrificans</name>
    <dbReference type="NCBI Taxonomy" id="2734912"/>
    <lineage>
        <taxon>Bacteria</taxon>
        <taxon>Pseudomonadati</taxon>
        <taxon>Pseudomonadota</taxon>
        <taxon>Alphaproteobacteria</taxon>
        <taxon>Hyphomicrobiales</taxon>
        <taxon>Nitrobacteraceae</taxon>
        <taxon>Bradyrhizobium</taxon>
    </lineage>
</organism>
<name>A0ABS5GEQ4_9BRAD</name>
<dbReference type="PROSITE" id="PS51257">
    <property type="entry name" value="PROKAR_LIPOPROTEIN"/>
    <property type="match status" value="1"/>
</dbReference>
<sequence>MRRLMKFLHTMGAIGMMGAMACLIVLLGLIPQPAVSLSHYAELRAAMGAIVRYVFFPSLGLTLIAGLLAIAVNRALHSAGWALAKLASGILVFEWGFAAVQGPMQEAAEEAARAVAGQIDPATLQPNFGTEQGAIWVMLAVATVNVILGVWRPRFTNLPD</sequence>
<comment type="caution">
    <text evidence="2">The sequence shown here is derived from an EMBL/GenBank/DDBJ whole genome shotgun (WGS) entry which is preliminary data.</text>
</comment>
<evidence type="ECO:0000256" key="1">
    <source>
        <dbReference type="SAM" id="Phobius"/>
    </source>
</evidence>
<evidence type="ECO:0008006" key="4">
    <source>
        <dbReference type="Google" id="ProtNLM"/>
    </source>
</evidence>
<keyword evidence="1" id="KW-0472">Membrane</keyword>
<accession>A0ABS5GEQ4</accession>
<proteinExistence type="predicted"/>
<dbReference type="EMBL" id="JAFCLK010000033">
    <property type="protein sequence ID" value="MBR1139818.1"/>
    <property type="molecule type" value="Genomic_DNA"/>
</dbReference>
<reference evidence="3" key="1">
    <citation type="journal article" date="2021" name="ISME J.">
        <title>Evolutionary origin and ecological implication of a unique nif island in free-living Bradyrhizobium lineages.</title>
        <authorList>
            <person name="Tao J."/>
        </authorList>
    </citation>
    <scope>NUCLEOTIDE SEQUENCE [LARGE SCALE GENOMIC DNA]</scope>
    <source>
        <strain evidence="3">SZCCT0094</strain>
    </source>
</reference>
<gene>
    <name evidence="2" type="ORF">JQ619_29090</name>
</gene>
<dbReference type="RefSeq" id="WP_012041598.1">
    <property type="nucleotide sequence ID" value="NZ_JABFDP010000015.1"/>
</dbReference>
<protein>
    <recommendedName>
        <fullName evidence="4">DUF2269 family protein</fullName>
    </recommendedName>
</protein>